<organism evidence="2 3">
    <name type="scientific">Calothrix parasitica NIES-267</name>
    <dbReference type="NCBI Taxonomy" id="1973488"/>
    <lineage>
        <taxon>Bacteria</taxon>
        <taxon>Bacillati</taxon>
        <taxon>Cyanobacteriota</taxon>
        <taxon>Cyanophyceae</taxon>
        <taxon>Nostocales</taxon>
        <taxon>Calotrichaceae</taxon>
        <taxon>Calothrix</taxon>
    </lineage>
</organism>
<reference evidence="2 3" key="1">
    <citation type="submission" date="2017-06" db="EMBL/GenBank/DDBJ databases">
        <title>Genome sequencing of cyanobaciteial culture collection at National Institute for Environmental Studies (NIES).</title>
        <authorList>
            <person name="Hirose Y."/>
            <person name="Shimura Y."/>
            <person name="Fujisawa T."/>
            <person name="Nakamura Y."/>
            <person name="Kawachi M."/>
        </authorList>
    </citation>
    <scope>NUCLEOTIDE SEQUENCE [LARGE SCALE GENOMIC DNA]</scope>
    <source>
        <strain evidence="2 3">NIES-267</strain>
    </source>
</reference>
<dbReference type="GO" id="GO:0016757">
    <property type="term" value="F:glycosyltransferase activity"/>
    <property type="evidence" value="ECO:0007669"/>
    <property type="project" value="InterPro"/>
</dbReference>
<dbReference type="PANTHER" id="PTHR12526">
    <property type="entry name" value="GLYCOSYLTRANSFERASE"/>
    <property type="match status" value="1"/>
</dbReference>
<accession>A0A1Z4LP44</accession>
<dbReference type="InterPro" id="IPR001296">
    <property type="entry name" value="Glyco_trans_1"/>
</dbReference>
<evidence type="ECO:0000259" key="1">
    <source>
        <dbReference type="Pfam" id="PF00534"/>
    </source>
</evidence>
<feature type="domain" description="Glycosyl transferase family 1" evidence="1">
    <location>
        <begin position="189"/>
        <end position="345"/>
    </location>
</feature>
<dbReference type="EMBL" id="AP018227">
    <property type="protein sequence ID" value="BAY82973.1"/>
    <property type="molecule type" value="Genomic_DNA"/>
</dbReference>
<dbReference type="PANTHER" id="PTHR12526:SF636">
    <property type="entry name" value="BLL3647 PROTEIN"/>
    <property type="match status" value="1"/>
</dbReference>
<protein>
    <submittedName>
        <fullName evidence="2">Glycosyl transferase, group 1 family protein</fullName>
    </submittedName>
</protein>
<sequence length="398" mass="45768">MRLLIIDYAGDYREVYHKIQKGEVETYHSHKYVINTATKISQQIDELALVCCNTKQIYNEKIAPNLRVISGGVEPYQNPTKVIEIIESQQPTHLIVRFPIKNLFHWGIKHQVKIMGLFADSFVPRGWKSQIKNYTWKKLLNHQQIDWVGNHGLNASYSLQNIGVNPDKIIPWDWVRKFTPQPYTPKHLSSNSEVRNLVYVGLIVDTKGVGEILEAVAQLRHIQPIKLKIAGNGDIEKFQHRAEQLQIAEQVEFLGLVSQTRVMELMRDADAVVIPSWHEYSEGCPATMYQSFCAHTPIIASDHPMLLGNLVHRQNAMVFPERKSKLLAQCIQELFADSELYHQISLRSEASWENLQMTVKWGDLITNWLFDSPANQKWLSERSLSSGLYSQPKLNSFV</sequence>
<dbReference type="SUPFAM" id="SSF53756">
    <property type="entry name" value="UDP-Glycosyltransferase/glycogen phosphorylase"/>
    <property type="match status" value="1"/>
</dbReference>
<gene>
    <name evidence="2" type="ORF">NIES267_24590</name>
</gene>
<dbReference type="Gene3D" id="3.40.50.2000">
    <property type="entry name" value="Glycogen Phosphorylase B"/>
    <property type="match status" value="2"/>
</dbReference>
<dbReference type="OrthoDB" id="9790710at2"/>
<keyword evidence="2" id="KW-0808">Transferase</keyword>
<dbReference type="AlphaFoldDB" id="A0A1Z4LP44"/>
<dbReference type="CDD" id="cd03801">
    <property type="entry name" value="GT4_PimA-like"/>
    <property type="match status" value="1"/>
</dbReference>
<dbReference type="Proteomes" id="UP000218418">
    <property type="component" value="Chromosome"/>
</dbReference>
<evidence type="ECO:0000313" key="3">
    <source>
        <dbReference type="Proteomes" id="UP000218418"/>
    </source>
</evidence>
<name>A0A1Z4LP44_9CYAN</name>
<evidence type="ECO:0000313" key="2">
    <source>
        <dbReference type="EMBL" id="BAY82973.1"/>
    </source>
</evidence>
<keyword evidence="3" id="KW-1185">Reference proteome</keyword>
<dbReference type="Pfam" id="PF00534">
    <property type="entry name" value="Glycos_transf_1"/>
    <property type="match status" value="1"/>
</dbReference>
<proteinExistence type="predicted"/>